<evidence type="ECO:0000256" key="5">
    <source>
        <dbReference type="SAM" id="MobiDB-lite"/>
    </source>
</evidence>
<feature type="domain" description="Ethylene-responsive binding factor-associated repression" evidence="6">
    <location>
        <begin position="44"/>
        <end position="77"/>
    </location>
</feature>
<evidence type="ECO:0000256" key="2">
    <source>
        <dbReference type="ARBA" id="ARBA00006081"/>
    </source>
</evidence>
<protein>
    <recommendedName>
        <fullName evidence="4">Ninja-family protein</fullName>
    </recommendedName>
    <alternativeName>
        <fullName evidence="4">ABI-binding protein</fullName>
    </alternativeName>
</protein>
<dbReference type="PANTHER" id="PTHR31413">
    <property type="entry name" value="AFP HOMOLOG 2"/>
    <property type="match status" value="1"/>
</dbReference>
<evidence type="ECO:0000256" key="1">
    <source>
        <dbReference type="ARBA" id="ARBA00004123"/>
    </source>
</evidence>
<dbReference type="PANTHER" id="PTHR31413:SF31">
    <property type="entry name" value="NINJA-FAMILY PROTEIN AFP3"/>
    <property type="match status" value="1"/>
</dbReference>
<dbReference type="Pfam" id="PF07897">
    <property type="entry name" value="EAR"/>
    <property type="match status" value="1"/>
</dbReference>
<comment type="subcellular location">
    <subcellularLocation>
        <location evidence="1 4">Nucleus</location>
    </subcellularLocation>
</comment>
<feature type="domain" description="Tify" evidence="7">
    <location>
        <begin position="219"/>
        <end position="252"/>
    </location>
</feature>
<evidence type="ECO:0000256" key="3">
    <source>
        <dbReference type="ARBA" id="ARBA00023242"/>
    </source>
</evidence>
<dbReference type="GO" id="GO:0005634">
    <property type="term" value="C:nucleus"/>
    <property type="evidence" value="ECO:0007669"/>
    <property type="project" value="UniProtKB-SubCell"/>
</dbReference>
<dbReference type="AlphaFoldDB" id="A0ABD1HUN3"/>
<proteinExistence type="inferred from homology"/>
<evidence type="ECO:0000313" key="9">
    <source>
        <dbReference type="Proteomes" id="UP001567538"/>
    </source>
</evidence>
<dbReference type="EMBL" id="JBEAFC010000004">
    <property type="protein sequence ID" value="KAL1558969.1"/>
    <property type="molecule type" value="Genomic_DNA"/>
</dbReference>
<dbReference type="InterPro" id="IPR032308">
    <property type="entry name" value="TDBD"/>
</dbReference>
<reference evidence="8 9" key="1">
    <citation type="submission" date="2024-06" db="EMBL/GenBank/DDBJ databases">
        <title>A chromosome level genome sequence of Diviner's sage (Salvia divinorum).</title>
        <authorList>
            <person name="Ford S.A."/>
            <person name="Ro D.-K."/>
            <person name="Ness R.W."/>
            <person name="Phillips M.A."/>
        </authorList>
    </citation>
    <scope>NUCLEOTIDE SEQUENCE [LARGE SCALE GENOMIC DNA]</scope>
    <source>
        <strain evidence="8">SAF-2024a</strain>
        <tissue evidence="8">Leaf</tissue>
    </source>
</reference>
<evidence type="ECO:0000259" key="6">
    <source>
        <dbReference type="Pfam" id="PF07897"/>
    </source>
</evidence>
<dbReference type="Proteomes" id="UP001567538">
    <property type="component" value="Unassembled WGS sequence"/>
</dbReference>
<evidence type="ECO:0000256" key="4">
    <source>
        <dbReference type="RuleBase" id="RU369029"/>
    </source>
</evidence>
<comment type="function">
    <text evidence="4">Acts as a negative regulator of abscisic acid (ABA) response.</text>
</comment>
<feature type="compositionally biased region" description="Basic and acidic residues" evidence="5">
    <location>
        <begin position="29"/>
        <end position="48"/>
    </location>
</feature>
<comment type="similarity">
    <text evidence="2 4">Belongs to the Ninja family.</text>
</comment>
<name>A0ABD1HUN3_SALDI</name>
<organism evidence="8 9">
    <name type="scientific">Salvia divinorum</name>
    <name type="common">Maria pastora</name>
    <name type="synonym">Diviner's sage</name>
    <dbReference type="NCBI Taxonomy" id="28513"/>
    <lineage>
        <taxon>Eukaryota</taxon>
        <taxon>Viridiplantae</taxon>
        <taxon>Streptophyta</taxon>
        <taxon>Embryophyta</taxon>
        <taxon>Tracheophyta</taxon>
        <taxon>Spermatophyta</taxon>
        <taxon>Magnoliopsida</taxon>
        <taxon>eudicotyledons</taxon>
        <taxon>Gunneridae</taxon>
        <taxon>Pentapetalae</taxon>
        <taxon>asterids</taxon>
        <taxon>lamiids</taxon>
        <taxon>Lamiales</taxon>
        <taxon>Lamiaceae</taxon>
        <taxon>Nepetoideae</taxon>
        <taxon>Mentheae</taxon>
        <taxon>Salviinae</taxon>
        <taxon>Salvia</taxon>
        <taxon>Salvia subgen. Calosphace</taxon>
    </lineage>
</organism>
<feature type="region of interest" description="Disordered" evidence="5">
    <location>
        <begin position="1"/>
        <end position="48"/>
    </location>
</feature>
<dbReference type="InterPro" id="IPR031307">
    <property type="entry name" value="Ninja_fam"/>
</dbReference>
<gene>
    <name evidence="8" type="ORF">AAHA92_09366</name>
</gene>
<dbReference type="Pfam" id="PF16135">
    <property type="entry name" value="TDBD"/>
    <property type="match status" value="1"/>
</dbReference>
<evidence type="ECO:0000259" key="7">
    <source>
        <dbReference type="Pfam" id="PF16135"/>
    </source>
</evidence>
<sequence>MEGGEEKRNTTRRFLGAEGTSRDLMPNPKLERRGSAPTENADREREELELSLGLSTNGRFGVDLASKKMRRSSSVANVMLNADSAGNGAPRGAELVRTCSLPPEFGRMRMDKMKSVDGGEGLQVHAGANGGFKASVARSRELPKPSVQSKGNLVKGATQTTTVGVSCTRGRPAALVANTNESLLKSGMVDMPYVSTKGFGPNHRKMEGFLYRYKRGEEVKIVCVCHGMFLTPAEFVKHGGGGDVAYPLKHIVVNPFPLC</sequence>
<evidence type="ECO:0000313" key="8">
    <source>
        <dbReference type="EMBL" id="KAL1558969.1"/>
    </source>
</evidence>
<comment type="caution">
    <text evidence="8">The sequence shown here is derived from an EMBL/GenBank/DDBJ whole genome shotgun (WGS) entry which is preliminary data.</text>
</comment>
<keyword evidence="9" id="KW-1185">Reference proteome</keyword>
<accession>A0ABD1HUN3</accession>
<dbReference type="InterPro" id="IPR012463">
    <property type="entry name" value="Ninja_motif"/>
</dbReference>
<keyword evidence="3 4" id="KW-0539">Nucleus</keyword>